<name>A0A2P6VLM3_9CHLO</name>
<dbReference type="InterPro" id="IPR001611">
    <property type="entry name" value="Leu-rich_rpt"/>
</dbReference>
<dbReference type="Pfam" id="PF13516">
    <property type="entry name" value="LRR_6"/>
    <property type="match status" value="2"/>
</dbReference>
<protein>
    <submittedName>
        <fullName evidence="4">LRR receptor-like serine threonine-kinase FLS2 isoform X1</fullName>
    </submittedName>
</protein>
<dbReference type="SUPFAM" id="SSF52047">
    <property type="entry name" value="RNI-like"/>
    <property type="match status" value="1"/>
</dbReference>
<evidence type="ECO:0000313" key="4">
    <source>
        <dbReference type="EMBL" id="PSC74965.1"/>
    </source>
</evidence>
<dbReference type="InterPro" id="IPR050216">
    <property type="entry name" value="LRR_domain-containing"/>
</dbReference>
<reference evidence="4 5" key="1">
    <citation type="journal article" date="2018" name="Plant J.">
        <title>Genome sequences of Chlorella sorokiniana UTEX 1602 and Micractinium conductrix SAG 241.80: implications to maltose excretion by a green alga.</title>
        <authorList>
            <person name="Arriola M.B."/>
            <person name="Velmurugan N."/>
            <person name="Zhang Y."/>
            <person name="Plunkett M.H."/>
            <person name="Hondzo H."/>
            <person name="Barney B.M."/>
        </authorList>
    </citation>
    <scope>NUCLEOTIDE SEQUENCE [LARGE SCALE GENOMIC DNA]</scope>
    <source>
        <strain evidence="4 5">SAG 241.80</strain>
    </source>
</reference>
<dbReference type="EMBL" id="LHPF02000003">
    <property type="protein sequence ID" value="PSC74965.1"/>
    <property type="molecule type" value="Genomic_DNA"/>
</dbReference>
<gene>
    <name evidence="4" type="ORF">C2E20_1700</name>
</gene>
<evidence type="ECO:0000256" key="3">
    <source>
        <dbReference type="ARBA" id="ARBA00022737"/>
    </source>
</evidence>
<sequence length="264" mass="27015">MSRAGLPPPPAGGGGPRLPNLTRLFLGSGLPTCLPTFTALEALNASGNADAQAGRPLAGLERLAGLGASLTHLDLSYCGLAAAPAAITRLTALRSLRLTRNPLPGGGLLHVCRLPALAALDVNTCRVAELPEAFTALAPTLTSLDLGGNRQLAPEPLRRQLAHLPNLQRFCAGGCGAKLPAALADTLAALPLHYLAVNGNKLLATPQGGGPAWKPLFEAVEARRTAAPPAPGLPTTEQPPGLLALEASIARADWDAADDAAEFY</sequence>
<dbReference type="GO" id="GO:0016301">
    <property type="term" value="F:kinase activity"/>
    <property type="evidence" value="ECO:0007669"/>
    <property type="project" value="UniProtKB-KW"/>
</dbReference>
<dbReference type="PANTHER" id="PTHR48051:SF46">
    <property type="entry name" value="LEUCINE RICH REPEAT-CONTAINING DOMAIN PROTEIN"/>
    <property type="match status" value="1"/>
</dbReference>
<organism evidence="4 5">
    <name type="scientific">Micractinium conductrix</name>
    <dbReference type="NCBI Taxonomy" id="554055"/>
    <lineage>
        <taxon>Eukaryota</taxon>
        <taxon>Viridiplantae</taxon>
        <taxon>Chlorophyta</taxon>
        <taxon>core chlorophytes</taxon>
        <taxon>Trebouxiophyceae</taxon>
        <taxon>Chlorellales</taxon>
        <taxon>Chlorellaceae</taxon>
        <taxon>Chlorella clade</taxon>
        <taxon>Micractinium</taxon>
    </lineage>
</organism>
<comment type="subcellular location">
    <subcellularLocation>
        <location evidence="1">Cytoplasm</location>
        <location evidence="1">Cytoskeleton</location>
        <location evidence="1">Cilium axoneme</location>
    </subcellularLocation>
</comment>
<dbReference type="Proteomes" id="UP000239649">
    <property type="component" value="Unassembled WGS sequence"/>
</dbReference>
<dbReference type="GO" id="GO:0005930">
    <property type="term" value="C:axoneme"/>
    <property type="evidence" value="ECO:0007669"/>
    <property type="project" value="UniProtKB-SubCell"/>
</dbReference>
<dbReference type="AlphaFoldDB" id="A0A2P6VLM3"/>
<evidence type="ECO:0000313" key="5">
    <source>
        <dbReference type="Proteomes" id="UP000239649"/>
    </source>
</evidence>
<dbReference type="Gene3D" id="3.80.10.10">
    <property type="entry name" value="Ribonuclease Inhibitor"/>
    <property type="match status" value="1"/>
</dbReference>
<accession>A0A2P6VLM3</accession>
<proteinExistence type="predicted"/>
<keyword evidence="2" id="KW-0433">Leucine-rich repeat</keyword>
<evidence type="ECO:0000256" key="2">
    <source>
        <dbReference type="ARBA" id="ARBA00022614"/>
    </source>
</evidence>
<keyword evidence="5" id="KW-1185">Reference proteome</keyword>
<evidence type="ECO:0000256" key="1">
    <source>
        <dbReference type="ARBA" id="ARBA00004430"/>
    </source>
</evidence>
<dbReference type="InterPro" id="IPR032675">
    <property type="entry name" value="LRR_dom_sf"/>
</dbReference>
<keyword evidence="3" id="KW-0677">Repeat</keyword>
<dbReference type="PANTHER" id="PTHR48051">
    <property type="match status" value="1"/>
</dbReference>
<comment type="caution">
    <text evidence="4">The sequence shown here is derived from an EMBL/GenBank/DDBJ whole genome shotgun (WGS) entry which is preliminary data.</text>
</comment>